<dbReference type="GO" id="GO:0006285">
    <property type="term" value="P:base-excision repair, AP site formation"/>
    <property type="evidence" value="ECO:0007669"/>
    <property type="project" value="TreeGrafter"/>
</dbReference>
<dbReference type="Proteomes" id="UP000307000">
    <property type="component" value="Chromosome"/>
</dbReference>
<protein>
    <submittedName>
        <fullName evidence="4">3-methyladenine DNA glycosylase</fullName>
    </submittedName>
</protein>
<dbReference type="GO" id="GO:0005737">
    <property type="term" value="C:cytoplasm"/>
    <property type="evidence" value="ECO:0007669"/>
    <property type="project" value="TreeGrafter"/>
</dbReference>
<dbReference type="GO" id="GO:0006307">
    <property type="term" value="P:DNA alkylation repair"/>
    <property type="evidence" value="ECO:0007669"/>
    <property type="project" value="TreeGrafter"/>
</dbReference>
<gene>
    <name evidence="4" type="ORF">GcLGCM259_2140</name>
</gene>
<dbReference type="GO" id="GO:0032131">
    <property type="term" value="F:alkylated DNA binding"/>
    <property type="evidence" value="ECO:0007669"/>
    <property type="project" value="TreeGrafter"/>
</dbReference>
<accession>A0A5B7WUU4</accession>
<dbReference type="PANTHER" id="PTHR43003:SF6">
    <property type="entry name" value="DNA GLYCOSYLASE"/>
    <property type="match status" value="1"/>
</dbReference>
<dbReference type="GO" id="GO:0032993">
    <property type="term" value="C:protein-DNA complex"/>
    <property type="evidence" value="ECO:0007669"/>
    <property type="project" value="TreeGrafter"/>
</dbReference>
<dbReference type="PANTHER" id="PTHR43003">
    <property type="entry name" value="DNA-3-METHYLADENINE GLYCOSYLASE"/>
    <property type="match status" value="1"/>
</dbReference>
<organism evidence="4 5">
    <name type="scientific">Glutamicibacter creatinolyticus</name>
    <dbReference type="NCBI Taxonomy" id="162496"/>
    <lineage>
        <taxon>Bacteria</taxon>
        <taxon>Bacillati</taxon>
        <taxon>Actinomycetota</taxon>
        <taxon>Actinomycetes</taxon>
        <taxon>Micrococcales</taxon>
        <taxon>Micrococcaceae</taxon>
        <taxon>Glutamicibacter</taxon>
    </lineage>
</organism>
<keyword evidence="1" id="KW-0227">DNA damage</keyword>
<evidence type="ECO:0000256" key="3">
    <source>
        <dbReference type="SAM" id="MobiDB-lite"/>
    </source>
</evidence>
<dbReference type="GO" id="GO:0043916">
    <property type="term" value="F:DNA-7-methylguanine glycosylase activity"/>
    <property type="evidence" value="ECO:0007669"/>
    <property type="project" value="TreeGrafter"/>
</dbReference>
<evidence type="ECO:0000313" key="5">
    <source>
        <dbReference type="Proteomes" id="UP000307000"/>
    </source>
</evidence>
<dbReference type="Gene3D" id="1.10.340.30">
    <property type="entry name" value="Hypothetical protein, domain 2"/>
    <property type="match status" value="1"/>
</dbReference>
<feature type="compositionally biased region" description="Basic and acidic residues" evidence="3">
    <location>
        <begin position="1"/>
        <end position="10"/>
    </location>
</feature>
<dbReference type="SUPFAM" id="SSF48150">
    <property type="entry name" value="DNA-glycosylase"/>
    <property type="match status" value="1"/>
</dbReference>
<evidence type="ECO:0000256" key="2">
    <source>
        <dbReference type="ARBA" id="ARBA00023204"/>
    </source>
</evidence>
<proteinExistence type="predicted"/>
<keyword evidence="5" id="KW-1185">Reference proteome</keyword>
<evidence type="ECO:0000256" key="1">
    <source>
        <dbReference type="ARBA" id="ARBA00022763"/>
    </source>
</evidence>
<sequence>MSIAEFREGTESLSQQPLPKVAQQHWLSPEPVDLRSTLSILRRGIGDPTIRLEQSQAWLVFATIDGDATLRIELEADRRSASFSAWGPGAQWALAQGPALLGAEDDWSGFDETAFAVSLPDVVRRSRSEHPAVRLPRTGRIFDHAAGAILEQRVTGIEANYAWRWLIRHYGRPAPGPAPSGMRLFPLPEAVAGIPRWHWQQARVEHSRAATMIRLAHVARRLERWAALGLNDSMPGTTGSGTLEAALLSISGIGPWTVAETLQRSHGSPDHISVGDYHLADFVGQVLVGHRVDDQRMLQLLEPYTGHRQRVVRLLHLSGQRKQGFGPRYAPLDHRNR</sequence>
<reference evidence="4 5" key="1">
    <citation type="submission" date="2018-12" db="EMBL/GenBank/DDBJ databases">
        <title>Complete Genome Sequence of Glutamicibacter creatinolyticus strain LGCM259,isolated from an abscess of a 12-year-old mare in Italy.</title>
        <authorList>
            <person name="Santos R.G."/>
            <person name="Silva A.L."/>
            <person name="Seyffert N."/>
            <person name="Castro T.L.P."/>
            <person name="Attili A.R."/>
            <person name="Rifici C."/>
            <person name="Mazzullo G."/>
            <person name="Brenig B."/>
            <person name="Venanzi F."/>
            <person name="Azevedo V."/>
        </authorList>
    </citation>
    <scope>NUCLEOTIDE SEQUENCE [LARGE SCALE GENOMIC DNA]</scope>
    <source>
        <strain evidence="4 5">LGCM 259</strain>
    </source>
</reference>
<dbReference type="AlphaFoldDB" id="A0A5B7WUU4"/>
<keyword evidence="2" id="KW-0234">DNA repair</keyword>
<feature type="region of interest" description="Disordered" evidence="3">
    <location>
        <begin position="1"/>
        <end position="21"/>
    </location>
</feature>
<dbReference type="InterPro" id="IPR051912">
    <property type="entry name" value="Alkylbase_DNA_Glycosylase/TA"/>
</dbReference>
<dbReference type="InterPro" id="IPR011257">
    <property type="entry name" value="DNA_glycosylase"/>
</dbReference>
<dbReference type="GO" id="GO:0008725">
    <property type="term" value="F:DNA-3-methyladenine glycosylase activity"/>
    <property type="evidence" value="ECO:0007669"/>
    <property type="project" value="TreeGrafter"/>
</dbReference>
<dbReference type="KEGG" id="gcr:GcLGCM259_2140"/>
<name>A0A5B7WUU4_9MICC</name>
<evidence type="ECO:0000313" key="4">
    <source>
        <dbReference type="EMBL" id="QCY47851.1"/>
    </source>
</evidence>
<dbReference type="EMBL" id="CP034412">
    <property type="protein sequence ID" value="QCY47851.1"/>
    <property type="molecule type" value="Genomic_DNA"/>
</dbReference>